<proteinExistence type="predicted"/>
<accession>A0A242TSP2</accession>
<reference evidence="1 4" key="2">
    <citation type="submission" date="2020-09" db="EMBL/GenBank/DDBJ databases">
        <title>Carbapenem-Resistant Acinetobacter baumannii devoid of typical resistance factors.</title>
        <authorList>
            <person name="Hoffmann M."/>
            <person name="Luo Y."/>
            <person name="Strain E."/>
            <person name="Rand H."/>
            <person name="Javkar K.G."/>
        </authorList>
    </citation>
    <scope>NUCLEOTIDE SEQUENCE [LARGE SCALE GENOMIC DNA]</scope>
    <source>
        <strain evidence="1 4">CFSAN093705</strain>
    </source>
</reference>
<evidence type="ECO:0000313" key="4">
    <source>
        <dbReference type="Proteomes" id="UP000516419"/>
    </source>
</evidence>
<dbReference type="EMBL" id="CP061525">
    <property type="protein sequence ID" value="QNV22329.1"/>
    <property type="molecule type" value="Genomic_DNA"/>
</dbReference>
<reference evidence="2 3" key="1">
    <citation type="submission" date="2018-07" db="EMBL/GenBank/DDBJ databases">
        <authorList>
            <consortium name="Pathogen Informatics"/>
        </authorList>
    </citation>
    <scope>NUCLEOTIDE SEQUENCE [LARGE SCALE GENOMIC DNA]</scope>
    <source>
        <strain evidence="2 3">4300STDY7045823</strain>
    </source>
</reference>
<dbReference type="Proteomes" id="UP000252694">
    <property type="component" value="Unassembled WGS sequence"/>
</dbReference>
<protein>
    <submittedName>
        <fullName evidence="1">DUF2612 domain-containing protein</fullName>
    </submittedName>
    <submittedName>
        <fullName evidence="2">Putative bacteriophage protein</fullName>
    </submittedName>
</protein>
<organism evidence="2 3">
    <name type="scientific">Acinetobacter baumannii</name>
    <dbReference type="NCBI Taxonomy" id="470"/>
    <lineage>
        <taxon>Bacteria</taxon>
        <taxon>Pseudomonadati</taxon>
        <taxon>Pseudomonadota</taxon>
        <taxon>Gammaproteobacteria</taxon>
        <taxon>Moraxellales</taxon>
        <taxon>Moraxellaceae</taxon>
        <taxon>Acinetobacter</taxon>
        <taxon>Acinetobacter calcoaceticus/baumannii complex</taxon>
    </lineage>
</organism>
<name>A0A242TSP2_ACIBA</name>
<dbReference type="Pfam" id="PF11041">
    <property type="entry name" value="Phage_Wedge1"/>
    <property type="match status" value="1"/>
</dbReference>
<dbReference type="Proteomes" id="UP000516419">
    <property type="component" value="Chromosome"/>
</dbReference>
<dbReference type="InterPro" id="IPR021283">
    <property type="entry name" value="Phage_Wedge1"/>
</dbReference>
<dbReference type="EMBL" id="UFMQ01000032">
    <property type="protein sequence ID" value="SST31962.1"/>
    <property type="molecule type" value="Genomic_DNA"/>
</dbReference>
<dbReference type="AlphaFoldDB" id="A0A242TSP2"/>
<dbReference type="RefSeq" id="WP_001192561.1">
    <property type="nucleotide sequence ID" value="NZ_CAJHEU010000002.1"/>
</dbReference>
<sequence length="196" mass="22034">MQTDGYLNLIINEHRSKPKFRQTVKESIEPILDCMSVLQSINEKFDLDSATGDQLRIIAEWVGAPLVVPNIVPLPFFGFDGQPEALTFGETDNPDIGGFWRESGVSSYRGQSIPPKKLPNVVRAKILLNNSDCTLDEAFEICKLLTDVPFKLKDNRDMTVTFEFLAEFQPIDKELVRLLFPLPSGVELIFSDEVDG</sequence>
<gene>
    <name evidence="1" type="ORF">FQZ18_02885</name>
    <name evidence="2" type="ORF">SAMEA104305318_03827</name>
</gene>
<evidence type="ECO:0000313" key="2">
    <source>
        <dbReference type="EMBL" id="SST31962.1"/>
    </source>
</evidence>
<evidence type="ECO:0000313" key="1">
    <source>
        <dbReference type="EMBL" id="QNV22329.1"/>
    </source>
</evidence>
<evidence type="ECO:0000313" key="3">
    <source>
        <dbReference type="Proteomes" id="UP000252694"/>
    </source>
</evidence>